<feature type="domain" description="VOC" evidence="2">
    <location>
        <begin position="5"/>
        <end position="124"/>
    </location>
</feature>
<keyword evidence="4" id="KW-1185">Reference proteome</keyword>
<evidence type="ECO:0000313" key="3">
    <source>
        <dbReference type="EMBL" id="SDC93358.1"/>
    </source>
</evidence>
<dbReference type="CDD" id="cd06587">
    <property type="entry name" value="VOC"/>
    <property type="match status" value="1"/>
</dbReference>
<dbReference type="GO" id="GO:0051213">
    <property type="term" value="F:dioxygenase activity"/>
    <property type="evidence" value="ECO:0007669"/>
    <property type="project" value="UniProtKB-KW"/>
</dbReference>
<dbReference type="Gene3D" id="3.10.180.10">
    <property type="entry name" value="2,3-Dihydroxybiphenyl 1,2-Dioxygenase, domain 1"/>
    <property type="match status" value="1"/>
</dbReference>
<protein>
    <submittedName>
        <fullName evidence="3">Catechol 2,3-dioxygenase</fullName>
    </submittedName>
</protein>
<proteinExistence type="predicted"/>
<dbReference type="GO" id="GO:0046872">
    <property type="term" value="F:metal ion binding"/>
    <property type="evidence" value="ECO:0007669"/>
    <property type="project" value="UniProtKB-KW"/>
</dbReference>
<sequence length="127" mass="13742">MPSYIFDHVHLRSPNPEATAAWFEEMLGAEIIRSTQQGKPRIDMKVGGQDVFIIQADGAAAAPPSAPYQGIDHFGLSVQGLDEAVAGLKAKGVQFTMEPTSPRPGIRICFIRGPENISIELLERTPA</sequence>
<dbReference type="InterPro" id="IPR029068">
    <property type="entry name" value="Glyas_Bleomycin-R_OHBP_Dase"/>
</dbReference>
<keyword evidence="3" id="KW-0223">Dioxygenase</keyword>
<dbReference type="STRING" id="938405.SAMN02927895_02701"/>
<evidence type="ECO:0000256" key="1">
    <source>
        <dbReference type="ARBA" id="ARBA00022723"/>
    </source>
</evidence>
<dbReference type="Proteomes" id="UP000198925">
    <property type="component" value="Unassembled WGS sequence"/>
</dbReference>
<dbReference type="SUPFAM" id="SSF54593">
    <property type="entry name" value="Glyoxalase/Bleomycin resistance protein/Dihydroxybiphenyl dioxygenase"/>
    <property type="match status" value="1"/>
</dbReference>
<dbReference type="RefSeq" id="WP_090662577.1">
    <property type="nucleotide sequence ID" value="NZ_FMZX01000003.1"/>
</dbReference>
<dbReference type="InterPro" id="IPR037523">
    <property type="entry name" value="VOC_core"/>
</dbReference>
<accession>A0A1G6QM12</accession>
<dbReference type="EMBL" id="FMZX01000003">
    <property type="protein sequence ID" value="SDC93358.1"/>
    <property type="molecule type" value="Genomic_DNA"/>
</dbReference>
<dbReference type="InterPro" id="IPR051785">
    <property type="entry name" value="MMCE/EMCE_epimerase"/>
</dbReference>
<organism evidence="3 4">
    <name type="scientific">Belnapia rosea</name>
    <dbReference type="NCBI Taxonomy" id="938405"/>
    <lineage>
        <taxon>Bacteria</taxon>
        <taxon>Pseudomonadati</taxon>
        <taxon>Pseudomonadota</taxon>
        <taxon>Alphaproteobacteria</taxon>
        <taxon>Acetobacterales</taxon>
        <taxon>Roseomonadaceae</taxon>
        <taxon>Belnapia</taxon>
    </lineage>
</organism>
<dbReference type="GO" id="GO:0004493">
    <property type="term" value="F:methylmalonyl-CoA epimerase activity"/>
    <property type="evidence" value="ECO:0007669"/>
    <property type="project" value="TreeGrafter"/>
</dbReference>
<keyword evidence="3" id="KW-0560">Oxidoreductase</keyword>
<evidence type="ECO:0000313" key="4">
    <source>
        <dbReference type="Proteomes" id="UP000198925"/>
    </source>
</evidence>
<dbReference type="PROSITE" id="PS51819">
    <property type="entry name" value="VOC"/>
    <property type="match status" value="1"/>
</dbReference>
<evidence type="ECO:0000259" key="2">
    <source>
        <dbReference type="PROSITE" id="PS51819"/>
    </source>
</evidence>
<keyword evidence="1" id="KW-0479">Metal-binding</keyword>
<dbReference type="AlphaFoldDB" id="A0A1G6QM12"/>
<dbReference type="PANTHER" id="PTHR43048:SF5">
    <property type="entry name" value="BLR5325 PROTEIN"/>
    <property type="match status" value="1"/>
</dbReference>
<name>A0A1G6QM12_9PROT</name>
<reference evidence="3 4" key="1">
    <citation type="submission" date="2016-10" db="EMBL/GenBank/DDBJ databases">
        <authorList>
            <person name="de Groot N.N."/>
        </authorList>
    </citation>
    <scope>NUCLEOTIDE SEQUENCE [LARGE SCALE GENOMIC DNA]</scope>
    <source>
        <strain evidence="3 4">CPCC 100156</strain>
    </source>
</reference>
<dbReference type="InterPro" id="IPR004360">
    <property type="entry name" value="Glyas_Fos-R_dOase_dom"/>
</dbReference>
<dbReference type="GO" id="GO:0046491">
    <property type="term" value="P:L-methylmalonyl-CoA metabolic process"/>
    <property type="evidence" value="ECO:0007669"/>
    <property type="project" value="TreeGrafter"/>
</dbReference>
<gene>
    <name evidence="3" type="ORF">SAMN04487779_1003101</name>
</gene>
<dbReference type="PANTHER" id="PTHR43048">
    <property type="entry name" value="METHYLMALONYL-COA EPIMERASE"/>
    <property type="match status" value="1"/>
</dbReference>
<dbReference type="Pfam" id="PF00903">
    <property type="entry name" value="Glyoxalase"/>
    <property type="match status" value="1"/>
</dbReference>